<dbReference type="GO" id="GO:0070006">
    <property type="term" value="F:metalloaminopeptidase activity"/>
    <property type="evidence" value="ECO:0007669"/>
    <property type="project" value="UniProtKB-UniRule"/>
</dbReference>
<dbReference type="AlphaFoldDB" id="A0A068NRA5"/>
<feature type="binding site" evidence="6">
    <location>
        <position position="170"/>
    </location>
    <ligand>
        <name>substrate</name>
    </ligand>
</feature>
<dbReference type="EMBL" id="CP007139">
    <property type="protein sequence ID" value="AIE85917.1"/>
    <property type="molecule type" value="Genomic_DNA"/>
</dbReference>
<dbReference type="GO" id="GO:0046872">
    <property type="term" value="F:metal ion binding"/>
    <property type="evidence" value="ECO:0007669"/>
    <property type="project" value="UniProtKB-UniRule"/>
</dbReference>
<feature type="domain" description="Peptidase M24" evidence="8">
    <location>
        <begin position="1"/>
        <end position="236"/>
    </location>
</feature>
<accession>A0A068NRA5</accession>
<evidence type="ECO:0000256" key="6">
    <source>
        <dbReference type="HAMAP-Rule" id="MF_01974"/>
    </source>
</evidence>
<gene>
    <name evidence="6" type="primary">map</name>
    <name evidence="9" type="ORF">OP10G_2549</name>
</gene>
<feature type="binding site" evidence="6">
    <location>
        <position position="100"/>
    </location>
    <ligand>
        <name>a divalent metal cation</name>
        <dbReference type="ChEBI" id="CHEBI:60240"/>
        <label>1</label>
    </ligand>
</feature>
<evidence type="ECO:0000256" key="7">
    <source>
        <dbReference type="RuleBase" id="RU003653"/>
    </source>
</evidence>
<evidence type="ECO:0000256" key="5">
    <source>
        <dbReference type="ARBA" id="ARBA00022801"/>
    </source>
</evidence>
<feature type="binding site" evidence="6">
    <location>
        <position position="89"/>
    </location>
    <ligand>
        <name>a divalent metal cation</name>
        <dbReference type="ChEBI" id="CHEBI:60240"/>
        <label>1</label>
    </ligand>
</feature>
<dbReference type="InterPro" id="IPR000994">
    <property type="entry name" value="Pept_M24"/>
</dbReference>
<dbReference type="PANTHER" id="PTHR43330">
    <property type="entry name" value="METHIONINE AMINOPEPTIDASE"/>
    <property type="match status" value="1"/>
</dbReference>
<feature type="binding site" evidence="6">
    <location>
        <position position="229"/>
    </location>
    <ligand>
        <name>a divalent metal cation</name>
        <dbReference type="ChEBI" id="CHEBI:60240"/>
        <label>1</label>
    </ligand>
</feature>
<sequence length="245" mass="26388">MAEAGRAAAKTLRAMREAIVPGKTTTLDLEEVARESLRSLGAKPALLGYKPAFSEATYQHATCISINEQVIHGVPGPRVLRNGDVVSLDLVADVDGWLADTTITVPVGEVSTKAQRLIEVTRAALVRAVEVIRPGLRLGDLGNTIQKIVERNGFSVIRELAGHGVGRTVHEEGLDVFNFGRPGTGLTLRPGMTFAVEPMVSVGKAAVEHRLGDPWTIYTKDKSLAAHWEHTVAVTEDGCRVLTRE</sequence>
<keyword evidence="10" id="KW-1185">Reference proteome</keyword>
<dbReference type="NCBIfam" id="TIGR00500">
    <property type="entry name" value="met_pdase_I"/>
    <property type="match status" value="1"/>
</dbReference>
<dbReference type="SUPFAM" id="SSF55920">
    <property type="entry name" value="Creatinase/aminopeptidase"/>
    <property type="match status" value="1"/>
</dbReference>
<comment type="subunit">
    <text evidence="6">Monomer.</text>
</comment>
<reference evidence="9 10" key="1">
    <citation type="journal article" date="2014" name="PLoS ONE">
        <title>The first complete genome sequence of the class fimbriimonadia in the phylum armatimonadetes.</title>
        <authorList>
            <person name="Hu Z.Y."/>
            <person name="Wang Y.Z."/>
            <person name="Im W.T."/>
            <person name="Wang S.Y."/>
            <person name="Zhao G.P."/>
            <person name="Zheng H.J."/>
            <person name="Quan Z.X."/>
        </authorList>
    </citation>
    <scope>NUCLEOTIDE SEQUENCE [LARGE SCALE GENOMIC DNA]</scope>
    <source>
        <strain evidence="9">Gsoil 348</strain>
    </source>
</reference>
<keyword evidence="3 6" id="KW-0645">Protease</keyword>
<dbReference type="KEGG" id="fgi:OP10G_2549"/>
<dbReference type="HOGENOM" id="CLU_015857_0_1_0"/>
<dbReference type="CDD" id="cd01086">
    <property type="entry name" value="MetAP1"/>
    <property type="match status" value="1"/>
</dbReference>
<comment type="similarity">
    <text evidence="6">Belongs to the peptidase M24A family. Methionine aminopeptidase type 1 subfamily.</text>
</comment>
<organism evidence="9 10">
    <name type="scientific">Fimbriimonas ginsengisoli Gsoil 348</name>
    <dbReference type="NCBI Taxonomy" id="661478"/>
    <lineage>
        <taxon>Bacteria</taxon>
        <taxon>Bacillati</taxon>
        <taxon>Armatimonadota</taxon>
        <taxon>Fimbriimonadia</taxon>
        <taxon>Fimbriimonadales</taxon>
        <taxon>Fimbriimonadaceae</taxon>
        <taxon>Fimbriimonas</taxon>
    </lineage>
</organism>
<comment type="catalytic activity">
    <reaction evidence="6 7">
        <text>Release of N-terminal amino acids, preferentially methionine, from peptides and arylamides.</text>
        <dbReference type="EC" id="3.4.11.18"/>
    </reaction>
</comment>
<proteinExistence type="inferred from homology"/>
<evidence type="ECO:0000313" key="9">
    <source>
        <dbReference type="EMBL" id="AIE85917.1"/>
    </source>
</evidence>
<dbReference type="HAMAP" id="MF_01974">
    <property type="entry name" value="MetAP_1"/>
    <property type="match status" value="1"/>
</dbReference>
<dbReference type="GO" id="GO:0004239">
    <property type="term" value="F:initiator methionyl aminopeptidase activity"/>
    <property type="evidence" value="ECO:0007669"/>
    <property type="project" value="UniProtKB-UniRule"/>
</dbReference>
<dbReference type="eggNOG" id="COG0024">
    <property type="taxonomic scope" value="Bacteria"/>
</dbReference>
<feature type="binding site" evidence="6">
    <location>
        <position position="100"/>
    </location>
    <ligand>
        <name>a divalent metal cation</name>
        <dbReference type="ChEBI" id="CHEBI:60240"/>
        <label>2</label>
        <note>catalytic</note>
    </ligand>
</feature>
<dbReference type="EC" id="3.4.11.18" evidence="6 7"/>
<feature type="binding site" evidence="6">
    <location>
        <position position="163"/>
    </location>
    <ligand>
        <name>a divalent metal cation</name>
        <dbReference type="ChEBI" id="CHEBI:60240"/>
        <label>2</label>
        <note>catalytic</note>
    </ligand>
</feature>
<dbReference type="GO" id="GO:0005829">
    <property type="term" value="C:cytosol"/>
    <property type="evidence" value="ECO:0007669"/>
    <property type="project" value="TreeGrafter"/>
</dbReference>
<dbReference type="GO" id="GO:0006508">
    <property type="term" value="P:proteolysis"/>
    <property type="evidence" value="ECO:0007669"/>
    <property type="project" value="UniProtKB-KW"/>
</dbReference>
<comment type="function">
    <text evidence="1 6">Removes the N-terminal methionine from nascent proteins. The N-terminal methionine is often cleaved when the second residue in the primary sequence is small and uncharged (Met-Ala-, Cys, Gly, Pro, Ser, Thr, or Val). Requires deformylation of the N(alpha)-formylated initiator methionine before it can be hydrolyzed.</text>
</comment>
<keyword evidence="5 6" id="KW-0378">Hydrolase</keyword>
<keyword evidence="2 6" id="KW-0031">Aminopeptidase</keyword>
<evidence type="ECO:0000259" key="8">
    <source>
        <dbReference type="Pfam" id="PF00557"/>
    </source>
</evidence>
<feature type="binding site" evidence="6">
    <location>
        <position position="197"/>
    </location>
    <ligand>
        <name>a divalent metal cation</name>
        <dbReference type="ChEBI" id="CHEBI:60240"/>
        <label>2</label>
        <note>catalytic</note>
    </ligand>
</feature>
<dbReference type="PRINTS" id="PR00599">
    <property type="entry name" value="MAPEPTIDASE"/>
</dbReference>
<evidence type="ECO:0000256" key="3">
    <source>
        <dbReference type="ARBA" id="ARBA00022670"/>
    </source>
</evidence>
<feature type="binding site" evidence="6">
    <location>
        <position position="72"/>
    </location>
    <ligand>
        <name>substrate</name>
    </ligand>
</feature>
<dbReference type="InterPro" id="IPR001714">
    <property type="entry name" value="Pept_M24_MAP"/>
</dbReference>
<dbReference type="PANTHER" id="PTHR43330:SF27">
    <property type="entry name" value="METHIONINE AMINOPEPTIDASE"/>
    <property type="match status" value="1"/>
</dbReference>
<name>A0A068NRA5_FIMGI</name>
<evidence type="ECO:0000313" key="10">
    <source>
        <dbReference type="Proteomes" id="UP000027982"/>
    </source>
</evidence>
<evidence type="ECO:0000256" key="1">
    <source>
        <dbReference type="ARBA" id="ARBA00002521"/>
    </source>
</evidence>
<dbReference type="STRING" id="661478.OP10G_2549"/>
<dbReference type="Pfam" id="PF00557">
    <property type="entry name" value="Peptidase_M24"/>
    <property type="match status" value="1"/>
</dbReference>
<dbReference type="InterPro" id="IPR002467">
    <property type="entry name" value="Pept_M24A_MAP1"/>
</dbReference>
<dbReference type="InterPro" id="IPR036005">
    <property type="entry name" value="Creatinase/aminopeptidase-like"/>
</dbReference>
<dbReference type="Gene3D" id="3.90.230.10">
    <property type="entry name" value="Creatinase/methionine aminopeptidase superfamily"/>
    <property type="match status" value="1"/>
</dbReference>
<feature type="binding site" evidence="6">
    <location>
        <position position="229"/>
    </location>
    <ligand>
        <name>a divalent metal cation</name>
        <dbReference type="ChEBI" id="CHEBI:60240"/>
        <label>2</label>
        <note>catalytic</note>
    </ligand>
</feature>
<dbReference type="Proteomes" id="UP000027982">
    <property type="component" value="Chromosome"/>
</dbReference>
<comment type="cofactor">
    <cofactor evidence="6">
        <name>Co(2+)</name>
        <dbReference type="ChEBI" id="CHEBI:48828"/>
    </cofactor>
    <cofactor evidence="6">
        <name>Zn(2+)</name>
        <dbReference type="ChEBI" id="CHEBI:29105"/>
    </cofactor>
    <cofactor evidence="6">
        <name>Mn(2+)</name>
        <dbReference type="ChEBI" id="CHEBI:29035"/>
    </cofactor>
    <cofactor evidence="6">
        <name>Fe(2+)</name>
        <dbReference type="ChEBI" id="CHEBI:29033"/>
    </cofactor>
    <text evidence="6">Binds 2 divalent metal cations per subunit. Has a high-affinity and a low affinity metal-binding site. The true nature of the physiological cofactor is under debate. The enzyme is active with cobalt, zinc, manganese or divalent iron ions. Most likely, methionine aminopeptidases function as mononuclear Fe(2+)-metalloproteases under physiological conditions, and the catalytically relevant metal-binding site has been assigned to the histidine-containing high-affinity site.</text>
</comment>
<evidence type="ECO:0000256" key="4">
    <source>
        <dbReference type="ARBA" id="ARBA00022723"/>
    </source>
</evidence>
<protein>
    <recommendedName>
        <fullName evidence="6 7">Methionine aminopeptidase</fullName>
        <shortName evidence="6">MAP</shortName>
        <shortName evidence="6">MetAP</shortName>
        <ecNumber evidence="6 7">3.4.11.18</ecNumber>
    </recommendedName>
    <alternativeName>
        <fullName evidence="6">Peptidase M</fullName>
    </alternativeName>
</protein>
<keyword evidence="4 6" id="KW-0479">Metal-binding</keyword>
<evidence type="ECO:0000256" key="2">
    <source>
        <dbReference type="ARBA" id="ARBA00022438"/>
    </source>
</evidence>